<comment type="caution">
    <text evidence="2">The sequence shown here is derived from an EMBL/GenBank/DDBJ whole genome shotgun (WGS) entry which is preliminary data.</text>
</comment>
<evidence type="ECO:0000313" key="3">
    <source>
        <dbReference type="Proteomes" id="UP000324897"/>
    </source>
</evidence>
<reference evidence="2 3" key="1">
    <citation type="journal article" date="2019" name="Sci. Rep.">
        <title>A high-quality genome of Eragrostis curvula grass provides insights into Poaceae evolution and supports new strategies to enhance forage quality.</title>
        <authorList>
            <person name="Carballo J."/>
            <person name="Santos B.A.C.M."/>
            <person name="Zappacosta D."/>
            <person name="Garbus I."/>
            <person name="Selva J.P."/>
            <person name="Gallo C.A."/>
            <person name="Diaz A."/>
            <person name="Albertini E."/>
            <person name="Caccamo M."/>
            <person name="Echenique V."/>
        </authorList>
    </citation>
    <scope>NUCLEOTIDE SEQUENCE [LARGE SCALE GENOMIC DNA]</scope>
    <source>
        <strain evidence="3">cv. Victoria</strain>
        <tissue evidence="2">Leaf</tissue>
    </source>
</reference>
<organism evidence="2 3">
    <name type="scientific">Eragrostis curvula</name>
    <name type="common">weeping love grass</name>
    <dbReference type="NCBI Taxonomy" id="38414"/>
    <lineage>
        <taxon>Eukaryota</taxon>
        <taxon>Viridiplantae</taxon>
        <taxon>Streptophyta</taxon>
        <taxon>Embryophyta</taxon>
        <taxon>Tracheophyta</taxon>
        <taxon>Spermatophyta</taxon>
        <taxon>Magnoliopsida</taxon>
        <taxon>Liliopsida</taxon>
        <taxon>Poales</taxon>
        <taxon>Poaceae</taxon>
        <taxon>PACMAD clade</taxon>
        <taxon>Chloridoideae</taxon>
        <taxon>Eragrostideae</taxon>
        <taxon>Eragrostidinae</taxon>
        <taxon>Eragrostis</taxon>
    </lineage>
</organism>
<evidence type="ECO:0000256" key="1">
    <source>
        <dbReference type="SAM" id="MobiDB-lite"/>
    </source>
</evidence>
<feature type="non-terminal residue" evidence="2">
    <location>
        <position position="1"/>
    </location>
</feature>
<accession>A0A5J9T6I9</accession>
<keyword evidence="3" id="KW-1185">Reference proteome</keyword>
<gene>
    <name evidence="2" type="ORF">EJB05_47059</name>
</gene>
<name>A0A5J9T6I9_9POAL</name>
<dbReference type="Proteomes" id="UP000324897">
    <property type="component" value="Unassembled WGS sequence"/>
</dbReference>
<dbReference type="EMBL" id="RWGY01000045">
    <property type="protein sequence ID" value="TVU07020.1"/>
    <property type="molecule type" value="Genomic_DNA"/>
</dbReference>
<feature type="compositionally biased region" description="Basic residues" evidence="1">
    <location>
        <begin position="180"/>
        <end position="215"/>
    </location>
</feature>
<evidence type="ECO:0000313" key="2">
    <source>
        <dbReference type="EMBL" id="TVU07020.1"/>
    </source>
</evidence>
<dbReference type="AlphaFoldDB" id="A0A5J9T6I9"/>
<protein>
    <submittedName>
        <fullName evidence="2">Uncharacterized protein</fullName>
    </submittedName>
</protein>
<sequence>IQEPTTTPKASSRPRTGLFSLLVFSLVPFFPFNPRSRRLPRIRLPLASPARLLGALVAAGAPLRRPDPCVRRDAAADGEREACWPRPARHLLRAWRRRPGAARGVFAVRRWWTVRRQGCCSAAAAGRASSAGRCSAAVRGCATRCNGWVQGSDAPSGSLWHSAAIPGSLCSRGTASRPCSPRRRLSPPSPLRHRRLSRPSPLRHRRLSRPSPLRHRLRVPSQLDHLLRALLPLHQHPFALHHPFHSHNLPRVALYLHLHMLDLRHQYSRSHRPCKVITLVPRLQTLSSRCRGQGFNNRCRQCRHPQWVHLPPLVIRQGIQLLGLRLGVHFRA</sequence>
<proteinExistence type="predicted"/>
<feature type="region of interest" description="Disordered" evidence="1">
    <location>
        <begin position="171"/>
        <end position="215"/>
    </location>
</feature>
<dbReference type="Gramene" id="TVU07020">
    <property type="protein sequence ID" value="TVU07020"/>
    <property type="gene ID" value="EJB05_47059"/>
</dbReference>